<dbReference type="InterPro" id="IPR032534">
    <property type="entry name" value="EcxA_zinc-bd"/>
</dbReference>
<feature type="region of interest" description="Disordered" evidence="1">
    <location>
        <begin position="28"/>
        <end position="48"/>
    </location>
</feature>
<gene>
    <name evidence="6" type="ORF">O3P16_00895</name>
</gene>
<reference evidence="6 7" key="1">
    <citation type="submission" date="2022-12" db="EMBL/GenBank/DDBJ databases">
        <title>Chitinophagaceae gen. sp. nov., a new member of the family Chitinophagaceae, isolated from soil in a chemical factory.</title>
        <authorList>
            <person name="Ke Z."/>
        </authorList>
    </citation>
    <scope>NUCLEOTIDE SEQUENCE [LARGE SCALE GENOMIC DNA]</scope>
    <source>
        <strain evidence="6 7">LY-5</strain>
    </source>
</reference>
<proteinExistence type="predicted"/>
<keyword evidence="6" id="KW-0482">Metalloprotease</keyword>
<evidence type="ECO:0000259" key="3">
    <source>
        <dbReference type="Pfam" id="PF16313"/>
    </source>
</evidence>
<dbReference type="CDD" id="cd04276">
    <property type="entry name" value="ZnMc_MMP_like_2"/>
    <property type="match status" value="1"/>
</dbReference>
<organism evidence="6 7">
    <name type="scientific">Polluticaenibacter yanchengensis</name>
    <dbReference type="NCBI Taxonomy" id="3014562"/>
    <lineage>
        <taxon>Bacteria</taxon>
        <taxon>Pseudomonadati</taxon>
        <taxon>Bacteroidota</taxon>
        <taxon>Chitinophagia</taxon>
        <taxon>Chitinophagales</taxon>
        <taxon>Chitinophagaceae</taxon>
        <taxon>Polluticaenibacter</taxon>
    </lineage>
</organism>
<dbReference type="InterPro" id="IPR033428">
    <property type="entry name" value="DUF5118"/>
</dbReference>
<feature type="compositionally biased region" description="Basic and acidic residues" evidence="1">
    <location>
        <begin position="569"/>
        <end position="579"/>
    </location>
</feature>
<evidence type="ECO:0000259" key="5">
    <source>
        <dbReference type="Pfam" id="PF17162"/>
    </source>
</evidence>
<feature type="signal peptide" evidence="2">
    <location>
        <begin position="1"/>
        <end position="20"/>
    </location>
</feature>
<sequence>MSSKFLLLGCSMMLAGVTMAQRPNVTISAGPGGAPAGDSSKKAPARTGPKAFKEVITDKAKAQKGFLNVYSLDEKYFLEIGDNILGRDLLIVSRLSKASSENTGSYAGDAINENVVRFEKGPDNKIFLRLVSSVTIGRDSTEGMYKNVQRSNVFPIAQAFPIAAFGENKKSSVVDITAFINGDNDILYFDSRRKRSVGISMMQADRSYVESVKAFAKNVEIKAVKTYSPAPPSGAAGAMASMFGASTTPVTLEVNSSIVLLPEKPMKARYFDDRVGYFTTRTLTDFDANPQGIERYNFIARYRLEPKPEDVEKYRRGELVEPQKQIVYYIDPTTPKKWIPYLIQGVNDWNVAFEAAGWKNAIVGKLAPTAEEDSTFSLEDASHSAIVYKPSDIPNASGPHVHDPRSGEIIESHVNWYHNVMLLLRNWYMVQAAPNDPRARKMEFDDKLMGELIRFVSSHEIGHTLGLRHNFGSSSTVPVEKLRDKAWVEANGHTPSIMDYARFNYVAQPEDNISDVGIFPRIGDYDKWAIDWGYRWFGEYADADAEKAMMNKWTIDKLKNPRLWWGDGESNRDDPRSQTEDLGDNAMKASDYGIKNLKRIIVKLPEYTKEANKDFTGLKDMYGQVTSQFGRYIGHVSRNIGGIERTPKRQEQAGPVYSYTAKTTQKEAFAWLNTNIFKTPTWVINNDITAVTGTDPKTVIGNLQNTALGNLVNARTWTNLLSAEDQDPAKTYRLSDLVSDLRGSIFTEATAKTNVDLYRRSLQKNYIDRLIALANPAPAPAPVSSGGLTIFMGAGGLSKTGDGISIAKAELRSISGLLRAASPTANAITKAHYQDILDRITKALDPKQ</sequence>
<keyword evidence="2" id="KW-0732">Signal</keyword>
<evidence type="ECO:0000259" key="4">
    <source>
        <dbReference type="Pfam" id="PF17148"/>
    </source>
</evidence>
<feature type="domain" description="EcxA zinc-binding" evidence="3">
    <location>
        <begin position="441"/>
        <end position="750"/>
    </location>
</feature>
<comment type="caution">
    <text evidence="6">The sequence shown here is derived from an EMBL/GenBank/DDBJ whole genome shotgun (WGS) entry which is preliminary data.</text>
</comment>
<dbReference type="Pfam" id="PF17148">
    <property type="entry name" value="DUF5117"/>
    <property type="match status" value="1"/>
</dbReference>
<dbReference type="Gene3D" id="3.40.390.10">
    <property type="entry name" value="Collagenase (Catalytic Domain)"/>
    <property type="match status" value="1"/>
</dbReference>
<dbReference type="InterPro" id="IPR033413">
    <property type="entry name" value="DUF5117"/>
</dbReference>
<evidence type="ECO:0000313" key="6">
    <source>
        <dbReference type="EMBL" id="MDA3613347.1"/>
    </source>
</evidence>
<keyword evidence="7" id="KW-1185">Reference proteome</keyword>
<dbReference type="PANTHER" id="PTHR38478:SF1">
    <property type="entry name" value="ZINC DEPENDENT METALLOPROTEASE DOMAIN LIPOPROTEIN"/>
    <property type="match status" value="1"/>
</dbReference>
<feature type="domain" description="DUF5117" evidence="4">
    <location>
        <begin position="108"/>
        <end position="307"/>
    </location>
</feature>
<evidence type="ECO:0000256" key="1">
    <source>
        <dbReference type="SAM" id="MobiDB-lite"/>
    </source>
</evidence>
<dbReference type="InterPro" id="IPR034032">
    <property type="entry name" value="Zn_MMP-like_bac"/>
</dbReference>
<dbReference type="Proteomes" id="UP001210231">
    <property type="component" value="Unassembled WGS sequence"/>
</dbReference>
<dbReference type="Pfam" id="PF16313">
    <property type="entry name" value="DUF4953"/>
    <property type="match status" value="1"/>
</dbReference>
<dbReference type="RefSeq" id="WP_407029679.1">
    <property type="nucleotide sequence ID" value="NZ_JAQGEF010000001.1"/>
</dbReference>
<feature type="domain" description="DUF5118" evidence="5">
    <location>
        <begin position="49"/>
        <end position="97"/>
    </location>
</feature>
<dbReference type="PANTHER" id="PTHR38478">
    <property type="entry name" value="PEPTIDASE M1A AND M12B"/>
    <property type="match status" value="1"/>
</dbReference>
<accession>A0ABT4UGA0</accession>
<protein>
    <submittedName>
        <fullName evidence="6">Zinc-dependent metalloprotease</fullName>
    </submittedName>
</protein>
<dbReference type="GO" id="GO:0008237">
    <property type="term" value="F:metallopeptidase activity"/>
    <property type="evidence" value="ECO:0007669"/>
    <property type="project" value="UniProtKB-KW"/>
</dbReference>
<feature type="region of interest" description="Disordered" evidence="1">
    <location>
        <begin position="566"/>
        <end position="585"/>
    </location>
</feature>
<keyword evidence="6" id="KW-0378">Hydrolase</keyword>
<dbReference type="InterPro" id="IPR024079">
    <property type="entry name" value="MetalloPept_cat_dom_sf"/>
</dbReference>
<dbReference type="SUPFAM" id="SSF55486">
    <property type="entry name" value="Metalloproteases ('zincins'), catalytic domain"/>
    <property type="match status" value="1"/>
</dbReference>
<evidence type="ECO:0000256" key="2">
    <source>
        <dbReference type="SAM" id="SignalP"/>
    </source>
</evidence>
<dbReference type="Pfam" id="PF17162">
    <property type="entry name" value="DUF5118"/>
    <property type="match status" value="1"/>
</dbReference>
<dbReference type="EMBL" id="JAQGEF010000001">
    <property type="protein sequence ID" value="MDA3613347.1"/>
    <property type="molecule type" value="Genomic_DNA"/>
</dbReference>
<name>A0ABT4UGA0_9BACT</name>
<keyword evidence="6" id="KW-0645">Protease</keyword>
<feature type="chain" id="PRO_5045092971" evidence="2">
    <location>
        <begin position="21"/>
        <end position="848"/>
    </location>
</feature>
<evidence type="ECO:0000313" key="7">
    <source>
        <dbReference type="Proteomes" id="UP001210231"/>
    </source>
</evidence>